<evidence type="ECO:0000313" key="3">
    <source>
        <dbReference type="Proteomes" id="UP000054805"/>
    </source>
</evidence>
<dbReference type="EMBL" id="JYDV01000828">
    <property type="protein sequence ID" value="KRZ02121.1"/>
    <property type="molecule type" value="Genomic_DNA"/>
</dbReference>
<evidence type="ECO:0000313" key="2">
    <source>
        <dbReference type="EMBL" id="KRZ02121.1"/>
    </source>
</evidence>
<name>A0A0V1GJB8_TRIPS</name>
<keyword evidence="3" id="KW-1185">Reference proteome</keyword>
<reference evidence="3 4" key="1">
    <citation type="submission" date="2015-01" db="EMBL/GenBank/DDBJ databases">
        <title>Evolution of Trichinella species and genotypes.</title>
        <authorList>
            <person name="Korhonen P.K."/>
            <person name="Edoardo P."/>
            <person name="Giuseppe L.R."/>
            <person name="Gasser R.B."/>
        </authorList>
    </citation>
    <scope>NUCLEOTIDE SEQUENCE [LARGE SCALE GENOMIC DNA]</scope>
    <source>
        <strain evidence="2">ISS176</strain>
        <strain evidence="1">ISS588</strain>
    </source>
</reference>
<evidence type="ECO:0000313" key="4">
    <source>
        <dbReference type="Proteomes" id="UP000054826"/>
    </source>
</evidence>
<comment type="caution">
    <text evidence="1">The sequence shown here is derived from an EMBL/GenBank/DDBJ whole genome shotgun (WGS) entry which is preliminary data.</text>
</comment>
<gene>
    <name evidence="1" type="ORF">T4B_13537</name>
    <name evidence="2" type="ORF">T4C_1883</name>
</gene>
<dbReference type="EMBL" id="JYDS01001789">
    <property type="protein sequence ID" value="KRY98347.1"/>
    <property type="molecule type" value="Genomic_DNA"/>
</dbReference>
<sequence>MITAEIPFEYFSQILMEHSRWAKRQLYGSFIRPVQDCI</sequence>
<dbReference type="Proteomes" id="UP000054826">
    <property type="component" value="Unassembled WGS sequence"/>
</dbReference>
<accession>A0A0V1GJB8</accession>
<dbReference type="AlphaFoldDB" id="A0A0V1GJB8"/>
<dbReference type="Proteomes" id="UP000054805">
    <property type="component" value="Unassembled WGS sequence"/>
</dbReference>
<organism evidence="1 3">
    <name type="scientific">Trichinella pseudospiralis</name>
    <name type="common">Parasitic roundworm</name>
    <dbReference type="NCBI Taxonomy" id="6337"/>
    <lineage>
        <taxon>Eukaryota</taxon>
        <taxon>Metazoa</taxon>
        <taxon>Ecdysozoa</taxon>
        <taxon>Nematoda</taxon>
        <taxon>Enoplea</taxon>
        <taxon>Dorylaimia</taxon>
        <taxon>Trichinellida</taxon>
        <taxon>Trichinellidae</taxon>
        <taxon>Trichinella</taxon>
    </lineage>
</organism>
<protein>
    <submittedName>
        <fullName evidence="1">Uncharacterized protein</fullName>
    </submittedName>
</protein>
<evidence type="ECO:0000313" key="1">
    <source>
        <dbReference type="EMBL" id="KRY98347.1"/>
    </source>
</evidence>
<proteinExistence type="predicted"/>